<keyword evidence="7 8" id="KW-0472">Membrane</keyword>
<protein>
    <submittedName>
        <fullName evidence="10">Glycosyltransferase family 39 protein</fullName>
        <ecNumber evidence="10">2.4.-.-</ecNumber>
    </submittedName>
</protein>
<dbReference type="PANTHER" id="PTHR33908:SF3">
    <property type="entry name" value="UNDECAPRENYL PHOSPHATE-ALPHA-4-AMINO-4-DEOXY-L-ARABINOSE ARABINOSYL TRANSFERASE"/>
    <property type="match status" value="1"/>
</dbReference>
<feature type="transmembrane region" description="Helical" evidence="8">
    <location>
        <begin position="322"/>
        <end position="339"/>
    </location>
</feature>
<evidence type="ECO:0000256" key="5">
    <source>
        <dbReference type="ARBA" id="ARBA00022692"/>
    </source>
</evidence>
<reference evidence="10 11" key="1">
    <citation type="journal article" date="2020" name="Front. Microbiol.">
        <title>Toward Biorecycling: Isolation of a Soil Bacterium That Grows on a Polyurethane Oligomer and Monomer.</title>
        <authorList>
            <person name="Espinosa M.J.C."/>
            <person name="Blanco A.C."/>
            <person name="Schmidgall T."/>
            <person name="Atanasoff-Kardjalieff A.K."/>
            <person name="Kappelmeyer U."/>
            <person name="Tischler D."/>
            <person name="Pieper D.H."/>
            <person name="Heipieper H.J."/>
            <person name="Eberlein C."/>
        </authorList>
    </citation>
    <scope>NUCLEOTIDE SEQUENCE [LARGE SCALE GENOMIC DNA]</scope>
    <source>
        <strain evidence="10 11">TDA1</strain>
    </source>
</reference>
<feature type="transmembrane region" description="Helical" evidence="8">
    <location>
        <begin position="203"/>
        <end position="223"/>
    </location>
</feature>
<keyword evidence="5 8" id="KW-0812">Transmembrane</keyword>
<evidence type="ECO:0000313" key="11">
    <source>
        <dbReference type="Proteomes" id="UP001214301"/>
    </source>
</evidence>
<evidence type="ECO:0000256" key="3">
    <source>
        <dbReference type="ARBA" id="ARBA00022676"/>
    </source>
</evidence>
<feature type="transmembrane region" description="Helical" evidence="8">
    <location>
        <begin position="164"/>
        <end position="191"/>
    </location>
</feature>
<dbReference type="PANTHER" id="PTHR33908">
    <property type="entry name" value="MANNOSYLTRANSFERASE YKCB-RELATED"/>
    <property type="match status" value="1"/>
</dbReference>
<evidence type="ECO:0000313" key="10">
    <source>
        <dbReference type="EMBL" id="WCH99214.1"/>
    </source>
</evidence>
<keyword evidence="6 8" id="KW-1133">Transmembrane helix</keyword>
<evidence type="ECO:0000256" key="2">
    <source>
        <dbReference type="ARBA" id="ARBA00022475"/>
    </source>
</evidence>
<evidence type="ECO:0000256" key="4">
    <source>
        <dbReference type="ARBA" id="ARBA00022679"/>
    </source>
</evidence>
<evidence type="ECO:0000256" key="1">
    <source>
        <dbReference type="ARBA" id="ARBA00004651"/>
    </source>
</evidence>
<organism evidence="10 11">
    <name type="scientific">Pseudomonas capeferrum</name>
    <dbReference type="NCBI Taxonomy" id="1495066"/>
    <lineage>
        <taxon>Bacteria</taxon>
        <taxon>Pseudomonadati</taxon>
        <taxon>Pseudomonadota</taxon>
        <taxon>Gammaproteobacteria</taxon>
        <taxon>Pseudomonadales</taxon>
        <taxon>Pseudomonadaceae</taxon>
        <taxon>Pseudomonas</taxon>
    </lineage>
</organism>
<feature type="transmembrane region" description="Helical" evidence="8">
    <location>
        <begin position="12"/>
        <end position="30"/>
    </location>
</feature>
<comment type="subcellular location">
    <subcellularLocation>
        <location evidence="1">Cell membrane</location>
        <topology evidence="1">Multi-pass membrane protein</topology>
    </subcellularLocation>
</comment>
<feature type="transmembrane region" description="Helical" evidence="8">
    <location>
        <begin position="111"/>
        <end position="128"/>
    </location>
</feature>
<evidence type="ECO:0000256" key="8">
    <source>
        <dbReference type="SAM" id="Phobius"/>
    </source>
</evidence>
<proteinExistence type="predicted"/>
<keyword evidence="11" id="KW-1185">Reference proteome</keyword>
<keyword evidence="2" id="KW-1003">Cell membrane</keyword>
<gene>
    <name evidence="10" type="ORF">PMC74_20960</name>
</gene>
<evidence type="ECO:0000256" key="6">
    <source>
        <dbReference type="ARBA" id="ARBA00022989"/>
    </source>
</evidence>
<dbReference type="EC" id="2.4.-.-" evidence="10"/>
<name>A0ABY7R6U6_9PSED</name>
<evidence type="ECO:0000256" key="7">
    <source>
        <dbReference type="ARBA" id="ARBA00023136"/>
    </source>
</evidence>
<feature type="transmembrane region" description="Helical" evidence="8">
    <location>
        <begin position="263"/>
        <end position="284"/>
    </location>
</feature>
<dbReference type="InterPro" id="IPR050297">
    <property type="entry name" value="LipidA_mod_glycosyltrf_83"/>
</dbReference>
<accession>A0ABY7R6U6</accession>
<feature type="transmembrane region" description="Helical" evidence="8">
    <location>
        <begin position="346"/>
        <end position="366"/>
    </location>
</feature>
<feature type="domain" description="Glycosyltransferase RgtA/B/C/D-like" evidence="9">
    <location>
        <begin position="64"/>
        <end position="223"/>
    </location>
</feature>
<keyword evidence="4 10" id="KW-0808">Transferase</keyword>
<dbReference type="Proteomes" id="UP001214301">
    <property type="component" value="Chromosome"/>
</dbReference>
<evidence type="ECO:0000259" key="9">
    <source>
        <dbReference type="Pfam" id="PF13231"/>
    </source>
</evidence>
<dbReference type="GO" id="GO:0016757">
    <property type="term" value="F:glycosyltransferase activity"/>
    <property type="evidence" value="ECO:0007669"/>
    <property type="project" value="UniProtKB-KW"/>
</dbReference>
<dbReference type="EMBL" id="CP116669">
    <property type="protein sequence ID" value="WCH99214.1"/>
    <property type="molecule type" value="Genomic_DNA"/>
</dbReference>
<dbReference type="InterPro" id="IPR038731">
    <property type="entry name" value="RgtA/B/C-like"/>
</dbReference>
<feature type="transmembrane region" description="Helical" evidence="8">
    <location>
        <begin position="134"/>
        <end position="152"/>
    </location>
</feature>
<dbReference type="Pfam" id="PF13231">
    <property type="entry name" value="PMT_2"/>
    <property type="match status" value="1"/>
</dbReference>
<dbReference type="RefSeq" id="WP_052040687.1">
    <property type="nucleotide sequence ID" value="NZ_CP116669.1"/>
</dbReference>
<sequence length="503" mass="57065">MAVSLRWQETRAKACVVVAILLMSAALRFHQVTTRTIWLDEAFSVLLSRLSPEQILFHTARDVHPPLYYLVLHYWMQWFGSDALAVRSLSVGAGVASVGMGMLLTRHLASWRAAMIAGLLLAFFPMAIRFSQEARMYALLSLLLLSAIYMLWQWVSRQKNLYLVAYSLLMVAALYTHYFAALCALANWLYLSVTTDSHGKRLVLARAWWVGHVGIVVAYLPWLPILYRQLHHRELVAWIVHYPASLLSMPRSFWNAFTQCEEAAYADVLSVLLSIFLVFASLRVLRHVSTRGQPNVLLLSYCFVPILVVWLISYAMPLFINRYLLFSLMGLPLLVAVAADTWPRRTLLASVAGCLFIELAGLAYAYNYQAKPGGDLGTVMAHVNKYWRSGDALLGDRKRHYLSIEYYNATGRPAFLYTQIEPDATGKAATTYGTLTLFYQRSDELYVTTPQRLANHFKRLWLVTEPSSAYTPRMPVDGWVKVDEIVEGSFKALLFAVPEQANR</sequence>
<feature type="transmembrane region" description="Helical" evidence="8">
    <location>
        <begin position="296"/>
        <end position="316"/>
    </location>
</feature>
<keyword evidence="3 10" id="KW-0328">Glycosyltransferase</keyword>